<dbReference type="RefSeq" id="WP_085912903.1">
    <property type="nucleotide sequence ID" value="NZ_AP018920.1"/>
</dbReference>
<dbReference type="Proteomes" id="UP000194360">
    <property type="component" value="Unassembled WGS sequence"/>
</dbReference>
<dbReference type="EMBL" id="MIGB01000012">
    <property type="protein sequence ID" value="OSY40575.1"/>
    <property type="molecule type" value="Genomic_DNA"/>
</dbReference>
<keyword evidence="1" id="KW-0175">Coiled coil</keyword>
<organism evidence="2 3">
    <name type="scientific">Pseudonocardia autotrophica</name>
    <name type="common">Amycolata autotrophica</name>
    <name type="synonym">Nocardia autotrophica</name>
    <dbReference type="NCBI Taxonomy" id="2074"/>
    <lineage>
        <taxon>Bacteria</taxon>
        <taxon>Bacillati</taxon>
        <taxon>Actinomycetota</taxon>
        <taxon>Actinomycetes</taxon>
        <taxon>Pseudonocardiales</taxon>
        <taxon>Pseudonocardiaceae</taxon>
        <taxon>Pseudonocardia</taxon>
    </lineage>
</organism>
<gene>
    <name evidence="2" type="ORF">BG845_02650</name>
</gene>
<evidence type="ECO:0000313" key="3">
    <source>
        <dbReference type="Proteomes" id="UP000194360"/>
    </source>
</evidence>
<sequence>MSDPVERYREVVAGLADAVGELRAQDAARAEELRRELRERDRELVRATERVTLGRGMFELRWEAALQVLWSVEEPGKPRPRPDKRADPARHDQLERAADEALEELRASGDRRLFRLRRNTD</sequence>
<dbReference type="STRING" id="2074.BG845_02650"/>
<reference evidence="2 3" key="1">
    <citation type="submission" date="2016-09" db="EMBL/GenBank/DDBJ databases">
        <title>Pseudonocardia autotrophica DSM535, a candidate organism with high potential of specific P450 cytochromes.</title>
        <authorList>
            <person name="Grumaz C."/>
            <person name="Vainshtein Y."/>
            <person name="Kirstahler P."/>
            <person name="Sohn K."/>
        </authorList>
    </citation>
    <scope>NUCLEOTIDE SEQUENCE [LARGE SCALE GENOMIC DNA]</scope>
    <source>
        <strain evidence="2 3">DSM 535</strain>
    </source>
</reference>
<keyword evidence="3" id="KW-1185">Reference proteome</keyword>
<comment type="caution">
    <text evidence="2">The sequence shown here is derived from an EMBL/GenBank/DDBJ whole genome shotgun (WGS) entry which is preliminary data.</text>
</comment>
<protein>
    <submittedName>
        <fullName evidence="2">Uncharacterized protein</fullName>
    </submittedName>
</protein>
<proteinExistence type="predicted"/>
<evidence type="ECO:0000313" key="2">
    <source>
        <dbReference type="EMBL" id="OSY40575.1"/>
    </source>
</evidence>
<feature type="coiled-coil region" evidence="1">
    <location>
        <begin position="23"/>
        <end position="50"/>
    </location>
</feature>
<accession>A0A1Y2MZH0</accession>
<dbReference type="AlphaFoldDB" id="A0A1Y2MZH0"/>
<evidence type="ECO:0000256" key="1">
    <source>
        <dbReference type="SAM" id="Coils"/>
    </source>
</evidence>
<name>A0A1Y2MZH0_PSEAH</name>